<evidence type="ECO:0000313" key="2">
    <source>
        <dbReference type="Proteomes" id="UP000256379"/>
    </source>
</evidence>
<comment type="caution">
    <text evidence="1">The sequence shown here is derived from an EMBL/GenBank/DDBJ whole genome shotgun (WGS) entry which is preliminary data.</text>
</comment>
<keyword evidence="2" id="KW-1185">Reference proteome</keyword>
<name>A0A3D8I7C6_9HELI</name>
<proteinExistence type="predicted"/>
<accession>A0A3D8I7C6</accession>
<reference evidence="1 2" key="1">
    <citation type="submission" date="2018-04" db="EMBL/GenBank/DDBJ databases">
        <title>Novel Campyloabacter and Helicobacter Species and Strains.</title>
        <authorList>
            <person name="Mannion A.J."/>
            <person name="Shen Z."/>
            <person name="Fox J.G."/>
        </authorList>
    </citation>
    <scope>NUCLEOTIDE SEQUENCE [LARGE SCALE GENOMIC DNA]</scope>
    <source>
        <strain evidence="1 2">MIT 17-337</strain>
    </source>
</reference>
<gene>
    <name evidence="1" type="ORF">CQA53_10555</name>
</gene>
<organism evidence="1 2">
    <name type="scientific">Helicobacter didelphidarum</name>
    <dbReference type="NCBI Taxonomy" id="2040648"/>
    <lineage>
        <taxon>Bacteria</taxon>
        <taxon>Pseudomonadati</taxon>
        <taxon>Campylobacterota</taxon>
        <taxon>Epsilonproteobacteria</taxon>
        <taxon>Campylobacterales</taxon>
        <taxon>Helicobacteraceae</taxon>
        <taxon>Helicobacter</taxon>
    </lineage>
</organism>
<dbReference type="Proteomes" id="UP000256379">
    <property type="component" value="Unassembled WGS sequence"/>
</dbReference>
<protein>
    <submittedName>
        <fullName evidence="1">Uncharacterized protein</fullName>
    </submittedName>
</protein>
<dbReference type="EMBL" id="NXLQ01000073">
    <property type="protein sequence ID" value="RDU60905.1"/>
    <property type="molecule type" value="Genomic_DNA"/>
</dbReference>
<dbReference type="AlphaFoldDB" id="A0A3D8I7C6"/>
<feature type="non-terminal residue" evidence="1">
    <location>
        <position position="379"/>
    </location>
</feature>
<sequence length="379" mass="45243">MSESNNIILSQEEIITFKIIENAYYKIEKPIANIEVQLRCLRKNKLLKGQTDRQGIVQFKLHEEHKSKYELYLILLAEQDNYRKLPIKQRNIVSYTALKEIQELRFEKYTDIFRVNKYTQNGKYYFQKGSEVTLIAHHPDFIAKEEVLWAYTFISKNKWVNRYSKLTQGDDSNLKTHKQPLQYKDNNRYYILRDKNGKQYKGSKIQYSINHFIYNAKMIIFAYTKEPIMNVYTEIILDDILQISIDCSMQEALNAKDEVSRLGWTTSYVLQRLWHDNPRDAKIIRDLHYKDADDVIDSIEEQDMKTLIRKYASFIKLKPLTIKQKGTIDIYSCYGNEINPCKFYVGLDWEEFYLKFDLMQQAATRYLKIFPAVFMIDED</sequence>
<evidence type="ECO:0000313" key="1">
    <source>
        <dbReference type="EMBL" id="RDU60905.1"/>
    </source>
</evidence>